<accession>A0A914QSJ0</accession>
<evidence type="ECO:0000313" key="2">
    <source>
        <dbReference type="Proteomes" id="UP000887578"/>
    </source>
</evidence>
<dbReference type="Gene3D" id="1.25.40.420">
    <property type="match status" value="1"/>
</dbReference>
<protein>
    <submittedName>
        <fullName evidence="3">BTB domain-containing protein</fullName>
    </submittedName>
</protein>
<proteinExistence type="predicted"/>
<dbReference type="Proteomes" id="UP000887578">
    <property type="component" value="Unplaced"/>
</dbReference>
<dbReference type="InterPro" id="IPR000210">
    <property type="entry name" value="BTB/POZ_dom"/>
</dbReference>
<dbReference type="PROSITE" id="PS50097">
    <property type="entry name" value="BTB"/>
    <property type="match status" value="1"/>
</dbReference>
<dbReference type="WBParaSite" id="PDA_v2.g6890.t1">
    <property type="protein sequence ID" value="PDA_v2.g6890.t1"/>
    <property type="gene ID" value="PDA_v2.g6890"/>
</dbReference>
<dbReference type="Pfam" id="PF00651">
    <property type="entry name" value="BTB"/>
    <property type="match status" value="1"/>
</dbReference>
<dbReference type="CDD" id="cd14733">
    <property type="entry name" value="BACK"/>
    <property type="match status" value="1"/>
</dbReference>
<dbReference type="InterPro" id="IPR011705">
    <property type="entry name" value="BACK"/>
</dbReference>
<dbReference type="InterPro" id="IPR011333">
    <property type="entry name" value="SKP1/BTB/POZ_sf"/>
</dbReference>
<sequence>MIPQQIIYNFQMERFEIFKAQNPENAKFDVAFDIGGKILYANKFILYPISSTFEAMLSDRWTKTDDPIKIEGYLYDDFKQFLTFLYSGQCELSNDNIFAMVDIAEFFGVVAFKDFCEEFLVQTECTLDNVFLMVEFAKKYSLKKLEETITKFITDNFAMCFKSVQFQALPKSTVKSLIEENQETPMQEEMFEGVFQWAEKQAKESIEVGNGLDLNGAIKNAISEFLPLIKFKSMNSVFLIQYVVKKSFLFYADELSDILWASNKLFAKVTDKNGKIMKGEIQCEDTKWVSTYPDFCCWDTVLPRVPEPEYNVTLTKNDKVEWYLLIAFNVGKYQDIAIEIVNRVFDDDYLIAELFAEDGFEFSKDCKIEIY</sequence>
<dbReference type="Pfam" id="PF07707">
    <property type="entry name" value="BACK"/>
    <property type="match status" value="1"/>
</dbReference>
<feature type="domain" description="BTB" evidence="1">
    <location>
        <begin position="28"/>
        <end position="94"/>
    </location>
</feature>
<reference evidence="3" key="1">
    <citation type="submission" date="2022-11" db="UniProtKB">
        <authorList>
            <consortium name="WormBaseParasite"/>
        </authorList>
    </citation>
    <scope>IDENTIFICATION</scope>
</reference>
<dbReference type="PANTHER" id="PTHR45632">
    <property type="entry name" value="LD33804P"/>
    <property type="match status" value="1"/>
</dbReference>
<dbReference type="Gene3D" id="3.30.710.10">
    <property type="entry name" value="Potassium Channel Kv1.1, Chain A"/>
    <property type="match status" value="1"/>
</dbReference>
<name>A0A914QSJ0_9BILA</name>
<dbReference type="AlphaFoldDB" id="A0A914QSJ0"/>
<dbReference type="SUPFAM" id="SSF54695">
    <property type="entry name" value="POZ domain"/>
    <property type="match status" value="1"/>
</dbReference>
<organism evidence="2 3">
    <name type="scientific">Panagrolaimus davidi</name>
    <dbReference type="NCBI Taxonomy" id="227884"/>
    <lineage>
        <taxon>Eukaryota</taxon>
        <taxon>Metazoa</taxon>
        <taxon>Ecdysozoa</taxon>
        <taxon>Nematoda</taxon>
        <taxon>Chromadorea</taxon>
        <taxon>Rhabditida</taxon>
        <taxon>Tylenchina</taxon>
        <taxon>Panagrolaimomorpha</taxon>
        <taxon>Panagrolaimoidea</taxon>
        <taxon>Panagrolaimidae</taxon>
        <taxon>Panagrolaimus</taxon>
    </lineage>
</organism>
<dbReference type="SMART" id="SM00225">
    <property type="entry name" value="BTB"/>
    <property type="match status" value="1"/>
</dbReference>
<dbReference type="SMART" id="SM00875">
    <property type="entry name" value="BACK"/>
    <property type="match status" value="1"/>
</dbReference>
<keyword evidence="2" id="KW-1185">Reference proteome</keyword>
<evidence type="ECO:0000259" key="1">
    <source>
        <dbReference type="PROSITE" id="PS50097"/>
    </source>
</evidence>
<evidence type="ECO:0000313" key="3">
    <source>
        <dbReference type="WBParaSite" id="PDA_v2.g6890.t1"/>
    </source>
</evidence>